<feature type="transmembrane region" description="Helical" evidence="2">
    <location>
        <begin position="492"/>
        <end position="510"/>
    </location>
</feature>
<comment type="caution">
    <text evidence="3">The sequence shown here is derived from an EMBL/GenBank/DDBJ whole genome shotgun (WGS) entry which is preliminary data.</text>
</comment>
<proteinExistence type="predicted"/>
<feature type="transmembrane region" description="Helical" evidence="2">
    <location>
        <begin position="323"/>
        <end position="344"/>
    </location>
</feature>
<name>A0A967EBE4_9MICO</name>
<feature type="transmembrane region" description="Helical" evidence="2">
    <location>
        <begin position="600"/>
        <end position="623"/>
    </location>
</feature>
<feature type="region of interest" description="Disordered" evidence="1">
    <location>
        <begin position="693"/>
        <end position="726"/>
    </location>
</feature>
<dbReference type="AlphaFoldDB" id="A0A967EBE4"/>
<dbReference type="RefSeq" id="WP_166198293.1">
    <property type="nucleotide sequence ID" value="NZ_JAAOIV010000013.1"/>
</dbReference>
<feature type="transmembrane region" description="Helical" evidence="2">
    <location>
        <begin position="459"/>
        <end position="480"/>
    </location>
</feature>
<feature type="transmembrane region" description="Helical" evidence="2">
    <location>
        <begin position="391"/>
        <end position="410"/>
    </location>
</feature>
<dbReference type="EMBL" id="JAAOIV010000013">
    <property type="protein sequence ID" value="NHN57225.1"/>
    <property type="molecule type" value="Genomic_DNA"/>
</dbReference>
<evidence type="ECO:0000313" key="4">
    <source>
        <dbReference type="Proteomes" id="UP000744769"/>
    </source>
</evidence>
<protein>
    <submittedName>
        <fullName evidence="3">Uncharacterized protein</fullName>
    </submittedName>
</protein>
<sequence>MLRRWFLIMGLTVLAFAVATITWSLLQARPKALPVSQPGPLVVVSMPTLTYADTPNTRQSALWDLARDGAVGALATRSLTGHSCSLQSWLTFSAGARTSVGATVSATPRGQAPGTCPAPPAMSFDGAGAQFPQWEQWRQVTLGRVAQADIGKLGSTLAARGQCIMAAGPFAALGAADRTGRVARYTPDPANVDVNACPVTFISLDGPDDDYLRMLMRHLPPRSTIVVAGMADDTGPERLHAVVISGAGTPHGLLTSISTRQRGVITLSDLSALVLSRLGAGAPRLPEGRSPLVQPSGSPTAAVVRTTEITGALTQEYSLVQPFIVGFYAIVLAAFALGGIAWLIARSEPEDSSTRRAIRRWTSLVAATAACMPVATFIANAFPWYRGHHPRLQLALLVCGISVLAGVVALGGPWRRWMGGPTAFICMLTAAVIGLDVVHGSDLQFLSMLGLQPVYGGRYYGMGNVAFALLATSSLLYAAIVAGPLTRGHRAAHGLAALTVVVVGAAAVLVDGYPGWGADGGGPAALIPAFGYLAINAAGKRLTFLRITLISVVTGVFVGGAAVLDYLRGPERRTHLGEVVAGLRTSGTFGSVERIWQANWTMLTSSPLAMCVPLIVLLFVWALVRPNSWPGRTLRPFIAAQPFLERGLAAIVVTWMLGFFLNDSGTAIPPAGAMLLVPLLILLRNRVSPEASARHRRRARRAEVTAGPTAEGAETREGDQRAAYGS</sequence>
<gene>
    <name evidence="3" type="ORF">G9U51_15745</name>
</gene>
<keyword evidence="2" id="KW-0812">Transmembrane</keyword>
<feature type="transmembrane region" description="Helical" evidence="2">
    <location>
        <begin position="547"/>
        <end position="567"/>
    </location>
</feature>
<feature type="transmembrane region" description="Helical" evidence="2">
    <location>
        <begin position="364"/>
        <end position="385"/>
    </location>
</feature>
<keyword evidence="2" id="KW-1133">Transmembrane helix</keyword>
<evidence type="ECO:0000256" key="2">
    <source>
        <dbReference type="SAM" id="Phobius"/>
    </source>
</evidence>
<feature type="transmembrane region" description="Helical" evidence="2">
    <location>
        <begin position="667"/>
        <end position="687"/>
    </location>
</feature>
<evidence type="ECO:0000256" key="1">
    <source>
        <dbReference type="SAM" id="MobiDB-lite"/>
    </source>
</evidence>
<feature type="transmembrane region" description="Helical" evidence="2">
    <location>
        <begin position="422"/>
        <end position="439"/>
    </location>
</feature>
<keyword evidence="2" id="KW-0472">Membrane</keyword>
<organism evidence="3 4">
    <name type="scientific">Metallococcus carri</name>
    <dbReference type="NCBI Taxonomy" id="1656884"/>
    <lineage>
        <taxon>Bacteria</taxon>
        <taxon>Bacillati</taxon>
        <taxon>Actinomycetota</taxon>
        <taxon>Actinomycetes</taxon>
        <taxon>Micrococcales</taxon>
        <taxon>Dermacoccaceae</taxon>
        <taxon>Metallococcus</taxon>
    </lineage>
</organism>
<dbReference type="Proteomes" id="UP000744769">
    <property type="component" value="Unassembled WGS sequence"/>
</dbReference>
<keyword evidence="4" id="KW-1185">Reference proteome</keyword>
<evidence type="ECO:0000313" key="3">
    <source>
        <dbReference type="EMBL" id="NHN57225.1"/>
    </source>
</evidence>
<accession>A0A967EBE4</accession>
<reference evidence="3" key="1">
    <citation type="submission" date="2020-03" db="EMBL/GenBank/DDBJ databases">
        <title>Draft sequencing of Calidifontibacter sp. DB0510.</title>
        <authorList>
            <person name="Kim D.-U."/>
        </authorList>
    </citation>
    <scope>NUCLEOTIDE SEQUENCE</scope>
    <source>
        <strain evidence="3">DB0510</strain>
    </source>
</reference>